<evidence type="ECO:0000256" key="4">
    <source>
        <dbReference type="ARBA" id="ARBA00022801"/>
    </source>
</evidence>
<name>A0ABP8AVI8_9MICO</name>
<comment type="caution">
    <text evidence="8">The sequence shown here is derived from an EMBL/GenBank/DDBJ whole genome shotgun (WGS) entry which is preliminary data.</text>
</comment>
<feature type="region of interest" description="Disordered" evidence="6">
    <location>
        <begin position="191"/>
        <end position="228"/>
    </location>
</feature>
<keyword evidence="5" id="KW-0862">Zinc</keyword>
<dbReference type="InterPro" id="IPR018234">
    <property type="entry name" value="GTP_CycHdrlase_I_CS"/>
</dbReference>
<dbReference type="PROSITE" id="PS00860">
    <property type="entry name" value="GTP_CYCLOHYDROL_1_2"/>
    <property type="match status" value="1"/>
</dbReference>
<gene>
    <name evidence="5 8" type="primary">folE</name>
    <name evidence="8" type="ORF">GCM10022288_21800</name>
</gene>
<dbReference type="Gene3D" id="3.30.1130.10">
    <property type="match status" value="1"/>
</dbReference>
<evidence type="ECO:0000256" key="5">
    <source>
        <dbReference type="HAMAP-Rule" id="MF_00223"/>
    </source>
</evidence>
<keyword evidence="3 5" id="KW-0554">One-carbon metabolism</keyword>
<feature type="binding site" evidence="5">
    <location>
        <position position="151"/>
    </location>
    <ligand>
        <name>Zn(2+)</name>
        <dbReference type="ChEBI" id="CHEBI:29105"/>
    </ligand>
</feature>
<evidence type="ECO:0000259" key="7">
    <source>
        <dbReference type="Pfam" id="PF01227"/>
    </source>
</evidence>
<dbReference type="HAMAP" id="MF_00223">
    <property type="entry name" value="FolE"/>
    <property type="match status" value="1"/>
</dbReference>
<evidence type="ECO:0000313" key="9">
    <source>
        <dbReference type="Proteomes" id="UP001500213"/>
    </source>
</evidence>
<comment type="catalytic activity">
    <reaction evidence="1 5">
        <text>GTP + H2O = 7,8-dihydroneopterin 3'-triphosphate + formate + H(+)</text>
        <dbReference type="Rhea" id="RHEA:17473"/>
        <dbReference type="ChEBI" id="CHEBI:15377"/>
        <dbReference type="ChEBI" id="CHEBI:15378"/>
        <dbReference type="ChEBI" id="CHEBI:15740"/>
        <dbReference type="ChEBI" id="CHEBI:37565"/>
        <dbReference type="ChEBI" id="CHEBI:58462"/>
        <dbReference type="EC" id="3.5.4.16"/>
    </reaction>
</comment>
<dbReference type="EC" id="3.5.4.16" evidence="5"/>
<dbReference type="NCBIfam" id="NF006825">
    <property type="entry name" value="PRK09347.1-2"/>
    <property type="match status" value="1"/>
</dbReference>
<dbReference type="Pfam" id="PF01227">
    <property type="entry name" value="GTP_cyclohydroI"/>
    <property type="match status" value="1"/>
</dbReference>
<dbReference type="EMBL" id="BAABBX010000015">
    <property type="protein sequence ID" value="GAA4191267.1"/>
    <property type="molecule type" value="Genomic_DNA"/>
</dbReference>
<feature type="binding site" evidence="5">
    <location>
        <position position="80"/>
    </location>
    <ligand>
        <name>Zn(2+)</name>
        <dbReference type="ChEBI" id="CHEBI:29105"/>
    </ligand>
</feature>
<dbReference type="PROSITE" id="PS00859">
    <property type="entry name" value="GTP_CYCLOHYDROL_1_1"/>
    <property type="match status" value="1"/>
</dbReference>
<dbReference type="InterPro" id="IPR020602">
    <property type="entry name" value="GTP_CycHdrlase_I_dom"/>
</dbReference>
<evidence type="ECO:0000256" key="6">
    <source>
        <dbReference type="SAM" id="MobiDB-lite"/>
    </source>
</evidence>
<dbReference type="PANTHER" id="PTHR11109:SF7">
    <property type="entry name" value="GTP CYCLOHYDROLASE 1"/>
    <property type="match status" value="1"/>
</dbReference>
<evidence type="ECO:0000256" key="3">
    <source>
        <dbReference type="ARBA" id="ARBA00022563"/>
    </source>
</evidence>
<comment type="similarity">
    <text evidence="5">Belongs to the GTP cyclohydrolase I family.</text>
</comment>
<dbReference type="PANTHER" id="PTHR11109">
    <property type="entry name" value="GTP CYCLOHYDROLASE I"/>
    <property type="match status" value="1"/>
</dbReference>
<accession>A0ABP8AVI8</accession>
<protein>
    <recommendedName>
        <fullName evidence="5">GTP cyclohydrolase 1</fullName>
        <ecNumber evidence="5">3.5.4.16</ecNumber>
    </recommendedName>
    <alternativeName>
        <fullName evidence="5">GTP cyclohydrolase I</fullName>
        <shortName evidence="5">GTP-CH-I</shortName>
    </alternativeName>
</protein>
<dbReference type="SUPFAM" id="SSF55620">
    <property type="entry name" value="Tetrahydrobiopterin biosynthesis enzymes-like"/>
    <property type="match status" value="1"/>
</dbReference>
<dbReference type="Gene3D" id="1.10.286.10">
    <property type="match status" value="1"/>
</dbReference>
<keyword evidence="9" id="KW-1185">Reference proteome</keyword>
<keyword evidence="5" id="KW-0479">Metal-binding</keyword>
<dbReference type="InterPro" id="IPR001474">
    <property type="entry name" value="GTP_CycHdrlase_I"/>
</dbReference>
<comment type="subunit">
    <text evidence="5">Homopolymer.</text>
</comment>
<feature type="domain" description="GTP cyclohydrolase I" evidence="7">
    <location>
        <begin position="10"/>
        <end position="186"/>
    </location>
</feature>
<dbReference type="InterPro" id="IPR043134">
    <property type="entry name" value="GTP-CH-I_N"/>
</dbReference>
<dbReference type="Proteomes" id="UP001500213">
    <property type="component" value="Unassembled WGS sequence"/>
</dbReference>
<organism evidence="8 9">
    <name type="scientific">Gryllotalpicola kribbensis</name>
    <dbReference type="NCBI Taxonomy" id="993084"/>
    <lineage>
        <taxon>Bacteria</taxon>
        <taxon>Bacillati</taxon>
        <taxon>Actinomycetota</taxon>
        <taxon>Actinomycetes</taxon>
        <taxon>Micrococcales</taxon>
        <taxon>Microbacteriaceae</taxon>
        <taxon>Gryllotalpicola</taxon>
    </lineage>
</organism>
<evidence type="ECO:0000256" key="2">
    <source>
        <dbReference type="ARBA" id="ARBA00005080"/>
    </source>
</evidence>
<dbReference type="InterPro" id="IPR043133">
    <property type="entry name" value="GTP-CH-I_C/QueF"/>
</dbReference>
<keyword evidence="5" id="KW-0547">Nucleotide-binding</keyword>
<keyword evidence="5" id="KW-0342">GTP-binding</keyword>
<keyword evidence="4 5" id="KW-0378">Hydrolase</keyword>
<comment type="pathway">
    <text evidence="2 5">Cofactor biosynthesis; 7,8-dihydroneopterin triphosphate biosynthesis; 7,8-dihydroneopterin triphosphate from GTP: step 1/1.</text>
</comment>
<feature type="binding site" evidence="5">
    <location>
        <position position="83"/>
    </location>
    <ligand>
        <name>Zn(2+)</name>
        <dbReference type="ChEBI" id="CHEBI:29105"/>
    </ligand>
</feature>
<sequence>MSGIDRARVEAAVTELLAAIGEDTARPGLSETPARVADAYAEFFAGLGADPLEPLRETIPVGDVEPELVIVRDLEFRSVCEHHLLPFLGRAHLAYLPAQKVVGLGRLPQLVNVLAARPQLQERLTEQIADSLVEGLDPRGVVVVLDAQHQCVTTRGARQVHSSTVTVASRGELDDPVRRAEVITLIGGLHSASPSRPADVLPSGPADVLPSRPADVLPSGPAASGAGE</sequence>
<dbReference type="NCBIfam" id="NF006826">
    <property type="entry name" value="PRK09347.1-3"/>
    <property type="match status" value="1"/>
</dbReference>
<dbReference type="NCBIfam" id="TIGR00063">
    <property type="entry name" value="folE"/>
    <property type="match status" value="1"/>
</dbReference>
<evidence type="ECO:0000256" key="1">
    <source>
        <dbReference type="ARBA" id="ARBA00001052"/>
    </source>
</evidence>
<evidence type="ECO:0000313" key="8">
    <source>
        <dbReference type="EMBL" id="GAA4191267.1"/>
    </source>
</evidence>
<proteinExistence type="inferred from homology"/>
<reference evidence="9" key="1">
    <citation type="journal article" date="2019" name="Int. J. Syst. Evol. Microbiol.">
        <title>The Global Catalogue of Microorganisms (GCM) 10K type strain sequencing project: providing services to taxonomists for standard genome sequencing and annotation.</title>
        <authorList>
            <consortium name="The Broad Institute Genomics Platform"/>
            <consortium name="The Broad Institute Genome Sequencing Center for Infectious Disease"/>
            <person name="Wu L."/>
            <person name="Ma J."/>
        </authorList>
    </citation>
    <scope>NUCLEOTIDE SEQUENCE [LARGE SCALE GENOMIC DNA]</scope>
    <source>
        <strain evidence="9">JCM 17593</strain>
    </source>
</reference>